<dbReference type="OrthoDB" id="26278at2759"/>
<gene>
    <name evidence="4" type="ORF">EGR_05357</name>
</gene>
<dbReference type="Proteomes" id="UP000019149">
    <property type="component" value="Unassembled WGS sequence"/>
</dbReference>
<dbReference type="InterPro" id="IPR051731">
    <property type="entry name" value="DENND11/AVL9_GEFs"/>
</dbReference>
<dbReference type="CTD" id="36341072"/>
<dbReference type="Pfam" id="PF09794">
    <property type="entry name" value="Avl9"/>
    <property type="match status" value="1"/>
</dbReference>
<dbReference type="EMBL" id="APAU02000039">
    <property type="protein sequence ID" value="EUB59737.1"/>
    <property type="molecule type" value="Genomic_DNA"/>
</dbReference>
<accession>W6UNC9</accession>
<evidence type="ECO:0000313" key="5">
    <source>
        <dbReference type="Proteomes" id="UP000019149"/>
    </source>
</evidence>
<dbReference type="GO" id="GO:0005737">
    <property type="term" value="C:cytoplasm"/>
    <property type="evidence" value="ECO:0007669"/>
    <property type="project" value="TreeGrafter"/>
</dbReference>
<name>W6UNC9_ECHGR</name>
<dbReference type="STRING" id="6210.W6UNC9"/>
<dbReference type="PANTHER" id="PTHR31017:SF1">
    <property type="entry name" value="LATE SECRETORY PATHWAY PROTEIN AVL9 HOMOLOG"/>
    <property type="match status" value="1"/>
</dbReference>
<comment type="similarity">
    <text evidence="1">Belongs to the AVL9 family.</text>
</comment>
<dbReference type="GeneID" id="36341072"/>
<comment type="caution">
    <text evidence="4">The sequence shown here is derived from an EMBL/GenBank/DDBJ whole genome shotgun (WGS) entry which is preliminary data.</text>
</comment>
<feature type="domain" description="UDENN" evidence="3">
    <location>
        <begin position="719"/>
        <end position="930"/>
    </location>
</feature>
<evidence type="ECO:0000256" key="2">
    <source>
        <dbReference type="SAM" id="MobiDB-lite"/>
    </source>
</evidence>
<keyword evidence="5" id="KW-1185">Reference proteome</keyword>
<proteinExistence type="inferred from homology"/>
<evidence type="ECO:0000256" key="1">
    <source>
        <dbReference type="ARBA" id="ARBA00038178"/>
    </source>
</evidence>
<protein>
    <submittedName>
        <fullName evidence="4">Late secretory pathway protein AVL9</fullName>
    </submittedName>
</protein>
<dbReference type="InterPro" id="IPR037516">
    <property type="entry name" value="Tripartite_DENN"/>
</dbReference>
<dbReference type="InterPro" id="IPR018307">
    <property type="entry name" value="ABL9/DENND6_dom"/>
</dbReference>
<dbReference type="PANTHER" id="PTHR31017">
    <property type="entry name" value="LATE SECRETORY PATHWAY PROTEIN AVL9-RELATED"/>
    <property type="match status" value="1"/>
</dbReference>
<evidence type="ECO:0000259" key="3">
    <source>
        <dbReference type="PROSITE" id="PS50211"/>
    </source>
</evidence>
<feature type="region of interest" description="Disordered" evidence="2">
    <location>
        <begin position="95"/>
        <end position="121"/>
    </location>
</feature>
<dbReference type="RefSeq" id="XP_024350933.1">
    <property type="nucleotide sequence ID" value="XM_024494606.1"/>
</dbReference>
<evidence type="ECO:0000313" key="4">
    <source>
        <dbReference type="EMBL" id="EUB59737.1"/>
    </source>
</evidence>
<dbReference type="PROSITE" id="PS50211">
    <property type="entry name" value="DENN"/>
    <property type="match status" value="1"/>
</dbReference>
<organism evidence="4 5">
    <name type="scientific">Echinococcus granulosus</name>
    <name type="common">Hydatid tapeworm</name>
    <dbReference type="NCBI Taxonomy" id="6210"/>
    <lineage>
        <taxon>Eukaryota</taxon>
        <taxon>Metazoa</taxon>
        <taxon>Spiralia</taxon>
        <taxon>Lophotrochozoa</taxon>
        <taxon>Platyhelminthes</taxon>
        <taxon>Cestoda</taxon>
        <taxon>Eucestoda</taxon>
        <taxon>Cyclophyllidea</taxon>
        <taxon>Taeniidae</taxon>
        <taxon>Echinococcus</taxon>
        <taxon>Echinococcus granulosus group</taxon>
    </lineage>
</organism>
<dbReference type="OMA" id="DEMPMED"/>
<reference evidence="4 5" key="1">
    <citation type="journal article" date="2013" name="Nat. Genet.">
        <title>The genome of the hydatid tapeworm Echinococcus granulosus.</title>
        <authorList>
            <person name="Zheng H."/>
            <person name="Zhang W."/>
            <person name="Zhang L."/>
            <person name="Zhang Z."/>
            <person name="Li J."/>
            <person name="Lu G."/>
            <person name="Zhu Y."/>
            <person name="Wang Y."/>
            <person name="Huang Y."/>
            <person name="Liu J."/>
            <person name="Kang H."/>
            <person name="Chen J."/>
            <person name="Wang L."/>
            <person name="Chen A."/>
            <person name="Yu S."/>
            <person name="Gao Z."/>
            <person name="Jin L."/>
            <person name="Gu W."/>
            <person name="Wang Z."/>
            <person name="Zhao L."/>
            <person name="Shi B."/>
            <person name="Wen H."/>
            <person name="Lin R."/>
            <person name="Jones M.K."/>
            <person name="Brejova B."/>
            <person name="Vinar T."/>
            <person name="Zhao G."/>
            <person name="McManus D.P."/>
            <person name="Chen Z."/>
            <person name="Zhou Y."/>
            <person name="Wang S."/>
        </authorList>
    </citation>
    <scope>NUCLEOTIDE SEQUENCE [LARGE SCALE GENOMIC DNA]</scope>
</reference>
<dbReference type="KEGG" id="egl:EGR_05357"/>
<feature type="region of interest" description="Disordered" evidence="2">
    <location>
        <begin position="293"/>
        <end position="331"/>
    </location>
</feature>
<sequence length="1547" mass="171090">MTGVPECYNYGVFFDDGYDYMKHMKSMEEFVRDPNYVIENEEDTVIPDNYAPPAVEMVVSDDPVDDDFEIPSDDELITDGGELEDNFVELAGGKRMRLNDDDDDDDTTSDSYEIRGEKPIPSTANLPLHKIRLMERYLWGAEADEMPMEDLYEVSGRKSSVAAAAARKGRPLTEGEELLEKQFDKLMQVTKSRSGYDVRSTMSGTSVMSENLQSAVRADDLMISKRNPQTDDWECPDGPLKKATLGRLEEMSESDRDEDPLRDWVGKGKVTVDTINSSHQDDGTVKEPEILAMPKGKPRSKPAKTKVVDISSSLESERGSDDEPEVADEVDFHRRLKGETAEEKRARKAALKAQKRERQRLNVTTFRSRTRVITAHHVAVAVACRGYGELFRFLLSSRPMSNPSSELRALTQRAVGQHIMKYLQITDRWSCLQVFPTWRGLVATPVILAQGSERNRLKITRQLTNSEEKSNLLVRDEKGFSLFVEILNTLRFTGSLSLNLVSMDLRATVLSISDLNDLLSGPKVVVFQHLESVSATLQHTQFFPTESHASWAGNTPVLTGPIPLLPRLKSLNVFIIPKLSINSTPLAKLLRLALNASSITLRDRDSSNPPRGGQPFSWYTRHNFPQSYPNLKHLSASIYTEFLTAMLMETRGDYKTWFPALEKLTLFDQSNYMKRQDLEEYKDIFKGITVEVPPYTRPQWPVFVLLNIGLLNCSNAMSSYVLVIGFHHKKGTSVEYVYPELETGLDLPPAWTCIPPTALPDGAHNFDRDSIFFTVPSLELKPTTLFGVACYRQIDAKDFSSRTPDLTRNTVQKSVVFLSHAALFGLISSLLDDITDAFIAAASSKEGYSLLRRGFVDIVLAVDRAVCSPLYENELLQSLSAVSFVRAYQREALVLLKTLLLERKILFSCETAVRCMSTWLLTLVSLIPGMLLGGLSTCAIVDESWVDERACWPLATLSRSSSSTSVTDGTAVSVSQASDDTASLGAEDPIFTSAECAQSSTSNSSGGAGLTRVAALRMGATNLWSNVTKTASVLSARVGGGGEVASDPPSLSSQSHSSLSQSLIPDAYAMLPALTDDSVFDSSLPTDDWGLPLALFSRFYLFLPYVPLHVVDMLLEHRHQPEGDVSTSPLEMGGRRVRGFLCGTTNPLLSQNTRLAEVIVNTLPFPSENVGTPTSEPPAEGHLEAVRDTELEGGEATSRPALPDVHSNVRTGGVFSRLLNRQAATIRLCPPSTEPGGRLRDLPMPLGRAIQLSRLDRIFIDHLVNTAELWYAAKAARGSDSTPAEVMAPREMAEAEVRMRFPELADLEKWIRTQFGVYVKSLLLTAEGRGSQLGDFNLNYIACFRTTHTFLAWRSQLVVPSVMNQILNQQKEEEEVAKAVSLESVAESVECRTDEAEDVREVPTASANTVSPSKTAYAIACPLIHPGKKFPSSEPADQIVNNLKQLGNFAADHGRRMMSQWVSGLMKLGSEKSTPATSTFVTSMRRLAGSVRSALDTERLKFENREVSAWALLETPTKFAPPIPISALCNLDSSHTQWFLSNTGDVL</sequence>